<dbReference type="InterPro" id="IPR052786">
    <property type="entry name" value="Spore_wall_assembly"/>
</dbReference>
<evidence type="ECO:0000256" key="4">
    <source>
        <dbReference type="ARBA" id="ARBA00023136"/>
    </source>
</evidence>
<reference evidence="7 8" key="1">
    <citation type="submission" date="2023-04" db="EMBL/GenBank/DDBJ databases">
        <title>Genome of Basidiobolus ranarum AG-B5.</title>
        <authorList>
            <person name="Stajich J.E."/>
            <person name="Carter-House D."/>
            <person name="Gryganskyi A."/>
        </authorList>
    </citation>
    <scope>NUCLEOTIDE SEQUENCE [LARGE SCALE GENOMIC DNA]</scope>
    <source>
        <strain evidence="7 8">AG-B5</strain>
    </source>
</reference>
<organism evidence="7 8">
    <name type="scientific">Basidiobolus ranarum</name>
    <dbReference type="NCBI Taxonomy" id="34480"/>
    <lineage>
        <taxon>Eukaryota</taxon>
        <taxon>Fungi</taxon>
        <taxon>Fungi incertae sedis</taxon>
        <taxon>Zoopagomycota</taxon>
        <taxon>Entomophthoromycotina</taxon>
        <taxon>Basidiobolomycetes</taxon>
        <taxon>Basidiobolales</taxon>
        <taxon>Basidiobolaceae</taxon>
        <taxon>Basidiobolus</taxon>
    </lineage>
</organism>
<evidence type="ECO:0000256" key="1">
    <source>
        <dbReference type="ARBA" id="ARBA00004141"/>
    </source>
</evidence>
<accession>A0ABR2WYT8</accession>
<feature type="transmembrane region" description="Helical" evidence="6">
    <location>
        <begin position="116"/>
        <end position="143"/>
    </location>
</feature>
<evidence type="ECO:0000256" key="3">
    <source>
        <dbReference type="ARBA" id="ARBA00022989"/>
    </source>
</evidence>
<gene>
    <name evidence="7" type="ORF">K7432_004139</name>
</gene>
<keyword evidence="8" id="KW-1185">Reference proteome</keyword>
<evidence type="ECO:0000256" key="6">
    <source>
        <dbReference type="SAM" id="Phobius"/>
    </source>
</evidence>
<keyword evidence="2 6" id="KW-0812">Transmembrane</keyword>
<dbReference type="PANTHER" id="PTHR34292">
    <property type="entry name" value="OUTER SPORE WALL PROTEIN LDS1"/>
    <property type="match status" value="1"/>
</dbReference>
<keyword evidence="4 6" id="KW-0472">Membrane</keyword>
<dbReference type="Proteomes" id="UP001479436">
    <property type="component" value="Unassembled WGS sequence"/>
</dbReference>
<evidence type="ECO:0000313" key="7">
    <source>
        <dbReference type="EMBL" id="KAK9766654.1"/>
    </source>
</evidence>
<evidence type="ECO:0008006" key="9">
    <source>
        <dbReference type="Google" id="ProtNLM"/>
    </source>
</evidence>
<evidence type="ECO:0000256" key="5">
    <source>
        <dbReference type="SAM" id="MobiDB-lite"/>
    </source>
</evidence>
<keyword evidence="3 6" id="KW-1133">Transmembrane helix</keyword>
<feature type="region of interest" description="Disordered" evidence="5">
    <location>
        <begin position="296"/>
        <end position="326"/>
    </location>
</feature>
<evidence type="ECO:0000313" key="8">
    <source>
        <dbReference type="Proteomes" id="UP001479436"/>
    </source>
</evidence>
<dbReference type="Pfam" id="PF07264">
    <property type="entry name" value="EI24"/>
    <property type="match status" value="1"/>
</dbReference>
<comment type="caution">
    <text evidence="7">The sequence shown here is derived from an EMBL/GenBank/DDBJ whole genome shotgun (WGS) entry which is preliminary data.</text>
</comment>
<dbReference type="InterPro" id="IPR059112">
    <property type="entry name" value="CysZ/EI24"/>
</dbReference>
<name>A0ABR2WYT8_9FUNG</name>
<feature type="transmembrane region" description="Helical" evidence="6">
    <location>
        <begin position="83"/>
        <end position="104"/>
    </location>
</feature>
<dbReference type="EMBL" id="JASJQH010000137">
    <property type="protein sequence ID" value="KAK9766654.1"/>
    <property type="molecule type" value="Genomic_DNA"/>
</dbReference>
<feature type="compositionally biased region" description="Low complexity" evidence="5">
    <location>
        <begin position="311"/>
        <end position="320"/>
    </location>
</feature>
<comment type="subcellular location">
    <subcellularLocation>
        <location evidence="1">Membrane</location>
        <topology evidence="1">Multi-pass membrane protein</topology>
    </subcellularLocation>
</comment>
<dbReference type="PANTHER" id="PTHR34292:SF2">
    <property type="entry name" value="OUTER SPORE WALL PROTEIN LDS1"/>
    <property type="match status" value="1"/>
</dbReference>
<feature type="transmembrane region" description="Helical" evidence="6">
    <location>
        <begin position="198"/>
        <end position="221"/>
    </location>
</feature>
<protein>
    <recommendedName>
        <fullName evidence="9">Outer spore wall protein RRT8</fullName>
    </recommendedName>
</protein>
<proteinExistence type="predicted"/>
<evidence type="ECO:0000256" key="2">
    <source>
        <dbReference type="ARBA" id="ARBA00022692"/>
    </source>
</evidence>
<sequence length="326" mass="36118">MLLSFCTLMLEELNQVFGRLRSYVRRLQDEYKQGNSLSHIGSVILSDSSKLVASTHHAYMYPIRGVFYFCKTPQLWSPIASTLVAGVGVSLVVTIGMFVLTYVPQTIVLSFIMGPFLAAIVAFLLVLIETFALVFLVVQIFFIDNIQDDIFDKVLILNGNSLLVKEGDKRKQSLFGKVGGKSSQKLQKAARKLSPSTLIQYLVTIPLNFIPIVGSGIFFIINGTGLASKLHSSYFNLKGWDKDRRAQFVKKHEMEYYGFGAAALVLDMIPIVNVCFLLTNIVGAALWAVDIEKNSSKENLEPDNNPKPIEESGSSSSIKSTSKDEL</sequence>
<feature type="transmembrane region" description="Helical" evidence="6">
    <location>
        <begin position="256"/>
        <end position="289"/>
    </location>
</feature>